<dbReference type="GO" id="GO:0009636">
    <property type="term" value="P:response to toxic substance"/>
    <property type="evidence" value="ECO:0007669"/>
    <property type="project" value="UniProtKB-KW"/>
</dbReference>
<evidence type="ECO:0000256" key="6">
    <source>
        <dbReference type="ARBA" id="ARBA00022741"/>
    </source>
</evidence>
<dbReference type="GO" id="GO:0018580">
    <property type="term" value="F:nitronate monooxygenase activity"/>
    <property type="evidence" value="ECO:0007669"/>
    <property type="project" value="InterPro"/>
</dbReference>
<name>A0A8E1V9X9_9GAMM</name>
<keyword evidence="12" id="KW-0223">Dioxygenase</keyword>
<keyword evidence="7" id="KW-0560">Oxidoreductase</keyword>
<dbReference type="GO" id="GO:0000166">
    <property type="term" value="F:nucleotide binding"/>
    <property type="evidence" value="ECO:0007669"/>
    <property type="project" value="UniProtKB-KW"/>
</dbReference>
<organism evidence="12 13">
    <name type="scientific">Pantoea dispersa</name>
    <dbReference type="NCBI Taxonomy" id="59814"/>
    <lineage>
        <taxon>Bacteria</taxon>
        <taxon>Pseudomonadati</taxon>
        <taxon>Pseudomonadota</taxon>
        <taxon>Gammaproteobacteria</taxon>
        <taxon>Enterobacterales</taxon>
        <taxon>Erwiniaceae</taxon>
        <taxon>Pantoea</taxon>
    </lineage>
</organism>
<dbReference type="SUPFAM" id="SSF51412">
    <property type="entry name" value="Inosine monophosphate dehydrogenase (IMPDH)"/>
    <property type="match status" value="1"/>
</dbReference>
<dbReference type="RefSeq" id="WP_058775065.1">
    <property type="nucleotide sequence ID" value="NZ_CP074351.1"/>
</dbReference>
<keyword evidence="6" id="KW-0547">Nucleotide-binding</keyword>
<dbReference type="PANTHER" id="PTHR42747:SF3">
    <property type="entry name" value="NITRONATE MONOOXYGENASE-RELATED"/>
    <property type="match status" value="1"/>
</dbReference>
<evidence type="ECO:0000256" key="10">
    <source>
        <dbReference type="ARBA" id="ARBA00049401"/>
    </source>
</evidence>
<dbReference type="GO" id="GO:0051213">
    <property type="term" value="F:dioxygenase activity"/>
    <property type="evidence" value="ECO:0007669"/>
    <property type="project" value="UniProtKB-KW"/>
</dbReference>
<evidence type="ECO:0000256" key="4">
    <source>
        <dbReference type="ARBA" id="ARBA00022630"/>
    </source>
</evidence>
<evidence type="ECO:0000313" key="13">
    <source>
        <dbReference type="Proteomes" id="UP000071979"/>
    </source>
</evidence>
<dbReference type="EMBL" id="LDSE01000001">
    <property type="protein sequence ID" value="KTS69791.1"/>
    <property type="molecule type" value="Genomic_DNA"/>
</dbReference>
<keyword evidence="5" id="KW-0288">FMN</keyword>
<dbReference type="Proteomes" id="UP000071979">
    <property type="component" value="Unassembled WGS sequence"/>
</dbReference>
<dbReference type="AlphaFoldDB" id="A0A8E1V9X9"/>
<keyword evidence="3" id="KW-0216">Detoxification</keyword>
<evidence type="ECO:0000256" key="7">
    <source>
        <dbReference type="ARBA" id="ARBA00023002"/>
    </source>
</evidence>
<evidence type="ECO:0000256" key="9">
    <source>
        <dbReference type="ARBA" id="ARBA00031155"/>
    </source>
</evidence>
<evidence type="ECO:0000256" key="1">
    <source>
        <dbReference type="ARBA" id="ARBA00001917"/>
    </source>
</evidence>
<evidence type="ECO:0000256" key="2">
    <source>
        <dbReference type="ARBA" id="ARBA00009881"/>
    </source>
</evidence>
<comment type="catalytic activity">
    <reaction evidence="10">
        <text>3 propionate 3-nitronate + 3 O2 + H2O = 3 3-oxopropanoate + 2 nitrate + nitrite + H2O2 + 3 H(+)</text>
        <dbReference type="Rhea" id="RHEA:57332"/>
        <dbReference type="ChEBI" id="CHEBI:15377"/>
        <dbReference type="ChEBI" id="CHEBI:15378"/>
        <dbReference type="ChEBI" id="CHEBI:15379"/>
        <dbReference type="ChEBI" id="CHEBI:16240"/>
        <dbReference type="ChEBI" id="CHEBI:16301"/>
        <dbReference type="ChEBI" id="CHEBI:17632"/>
        <dbReference type="ChEBI" id="CHEBI:33190"/>
        <dbReference type="ChEBI" id="CHEBI:136067"/>
    </reaction>
</comment>
<gene>
    <name evidence="12" type="ORF">SA3R_00770</name>
</gene>
<dbReference type="CDD" id="cd04730">
    <property type="entry name" value="NPD_like"/>
    <property type="match status" value="1"/>
</dbReference>
<evidence type="ECO:0000256" key="8">
    <source>
        <dbReference type="ARBA" id="ARBA00023033"/>
    </source>
</evidence>
<reference evidence="12 13" key="1">
    <citation type="journal article" date="2016" name="Front. Microbiol.">
        <title>Genomic Resource of Rice Seed Associated Bacteria.</title>
        <authorList>
            <person name="Midha S."/>
            <person name="Bansal K."/>
            <person name="Sharma S."/>
            <person name="Kumar N."/>
            <person name="Patil P.P."/>
            <person name="Chaudhry V."/>
            <person name="Patil P.B."/>
        </authorList>
    </citation>
    <scope>NUCLEOTIDE SEQUENCE [LARGE SCALE GENOMIC DNA]</scope>
    <source>
        <strain evidence="12 13">SA3</strain>
    </source>
</reference>
<evidence type="ECO:0000313" key="12">
    <source>
        <dbReference type="EMBL" id="KTS69791.1"/>
    </source>
</evidence>
<comment type="caution">
    <text evidence="12">The sequence shown here is derived from an EMBL/GenBank/DDBJ whole genome shotgun (WGS) entry which is preliminary data.</text>
</comment>
<comment type="cofactor">
    <cofactor evidence="1">
        <name>FMN</name>
        <dbReference type="ChEBI" id="CHEBI:58210"/>
    </cofactor>
</comment>
<sequence length="352" mass="36655">MTTALCQLLKLQYPLIQAPMAGVATPQLAAAVSNAGALGSISVGAVTPQQAAEMIANTQALTRAPINVNVFCHASARRDAAREAAWISRFSPQFAQYQTALPPALTEIYQSFLHNEEMLTVLEQARPAAVSFHFGIPDATAIARLKQRDVVTLATATSPQEARAIARSGIDIIVAQGYEAGGHRGHFDPGAPDQQLSTVALVQAIRQHTALPVVAAGGVMDGAGIATMMKLGASGVQLGTAFVLCPESAASAAYRRALLAAGERGTVMTAAISGRQARCVRNAFCELCHDVTPEEIPDYPLTYALGKALAAAAAAHGVDGFGAQWAGQGVARVRALPAAQLVETLVAEWQQA</sequence>
<comment type="similarity">
    <text evidence="2">Belongs to the nitronate monooxygenase family. NMO class I subfamily.</text>
</comment>
<dbReference type="InterPro" id="IPR004136">
    <property type="entry name" value="NMO"/>
</dbReference>
<keyword evidence="8" id="KW-0503">Monooxygenase</keyword>
<dbReference type="FunFam" id="3.20.20.70:FF:000154">
    <property type="entry name" value="Probable nitronate monooxygenase"/>
    <property type="match status" value="1"/>
</dbReference>
<proteinExistence type="inferred from homology"/>
<dbReference type="Pfam" id="PF03060">
    <property type="entry name" value="NMO"/>
    <property type="match status" value="1"/>
</dbReference>
<evidence type="ECO:0000256" key="11">
    <source>
        <dbReference type="ARBA" id="ARBA00067136"/>
    </source>
</evidence>
<evidence type="ECO:0000256" key="3">
    <source>
        <dbReference type="ARBA" id="ARBA00022575"/>
    </source>
</evidence>
<evidence type="ECO:0000256" key="5">
    <source>
        <dbReference type="ARBA" id="ARBA00022643"/>
    </source>
</evidence>
<dbReference type="PANTHER" id="PTHR42747">
    <property type="entry name" value="NITRONATE MONOOXYGENASE-RELATED"/>
    <property type="match status" value="1"/>
</dbReference>
<accession>A0A8E1V9X9</accession>
<protein>
    <recommendedName>
        <fullName evidence="11">Nitronate monooxygenase</fullName>
    </recommendedName>
    <alternativeName>
        <fullName evidence="9">Propionate 3-nitronate monooxygenase</fullName>
    </alternativeName>
</protein>
<keyword evidence="4" id="KW-0285">Flavoprotein</keyword>
<dbReference type="InterPro" id="IPR013785">
    <property type="entry name" value="Aldolase_TIM"/>
</dbReference>
<dbReference type="Gene3D" id="3.20.20.70">
    <property type="entry name" value="Aldolase class I"/>
    <property type="match status" value="1"/>
</dbReference>